<evidence type="ECO:0000256" key="1">
    <source>
        <dbReference type="ARBA" id="ARBA00004429"/>
    </source>
</evidence>
<evidence type="ECO:0000256" key="4">
    <source>
        <dbReference type="ARBA" id="ARBA00022519"/>
    </source>
</evidence>
<evidence type="ECO:0000259" key="9">
    <source>
        <dbReference type="PROSITE" id="PS50928"/>
    </source>
</evidence>
<dbReference type="GO" id="GO:0055085">
    <property type="term" value="P:transmembrane transport"/>
    <property type="evidence" value="ECO:0007669"/>
    <property type="project" value="InterPro"/>
</dbReference>
<keyword evidence="7 8" id="KW-0472">Membrane</keyword>
<dbReference type="EMBL" id="BJOV01000005">
    <property type="protein sequence ID" value="GEE02812.1"/>
    <property type="molecule type" value="Genomic_DNA"/>
</dbReference>
<dbReference type="Proteomes" id="UP000444960">
    <property type="component" value="Unassembled WGS sequence"/>
</dbReference>
<dbReference type="Pfam" id="PF00528">
    <property type="entry name" value="BPD_transp_1"/>
    <property type="match status" value="1"/>
</dbReference>
<evidence type="ECO:0000256" key="7">
    <source>
        <dbReference type="ARBA" id="ARBA00023136"/>
    </source>
</evidence>
<comment type="similarity">
    <text evidence="8">Belongs to the binding-protein-dependent transport system permease family.</text>
</comment>
<dbReference type="AlphaFoldDB" id="A0A7I9VC94"/>
<dbReference type="PANTHER" id="PTHR43357">
    <property type="entry name" value="INNER MEMBRANE ABC TRANSPORTER PERMEASE PROTEIN YDCV"/>
    <property type="match status" value="1"/>
</dbReference>
<dbReference type="InterPro" id="IPR035906">
    <property type="entry name" value="MetI-like_sf"/>
</dbReference>
<keyword evidence="5 8" id="KW-0812">Transmembrane</keyword>
<dbReference type="RefSeq" id="WP_161897548.1">
    <property type="nucleotide sequence ID" value="NZ_BJOV01000005.1"/>
</dbReference>
<evidence type="ECO:0000313" key="10">
    <source>
        <dbReference type="EMBL" id="GEE02812.1"/>
    </source>
</evidence>
<dbReference type="GO" id="GO:0005886">
    <property type="term" value="C:plasma membrane"/>
    <property type="evidence" value="ECO:0007669"/>
    <property type="project" value="UniProtKB-SubCell"/>
</dbReference>
<dbReference type="OrthoDB" id="6465574at2"/>
<comment type="subcellular location">
    <subcellularLocation>
        <location evidence="1">Cell inner membrane</location>
        <topology evidence="1">Multi-pass membrane protein</topology>
    </subcellularLocation>
    <subcellularLocation>
        <location evidence="8">Cell membrane</location>
        <topology evidence="8">Multi-pass membrane protein</topology>
    </subcellularLocation>
</comment>
<proteinExistence type="inferred from homology"/>
<evidence type="ECO:0000256" key="8">
    <source>
        <dbReference type="RuleBase" id="RU363032"/>
    </source>
</evidence>
<evidence type="ECO:0000313" key="11">
    <source>
        <dbReference type="Proteomes" id="UP000444960"/>
    </source>
</evidence>
<feature type="domain" description="ABC transmembrane type-1" evidence="9">
    <location>
        <begin position="80"/>
        <end position="280"/>
    </location>
</feature>
<dbReference type="PANTHER" id="PTHR43357:SF4">
    <property type="entry name" value="INNER MEMBRANE ABC TRANSPORTER PERMEASE PROTEIN YDCV"/>
    <property type="match status" value="1"/>
</dbReference>
<feature type="transmembrane region" description="Helical" evidence="8">
    <location>
        <begin position="207"/>
        <end position="226"/>
    </location>
</feature>
<feature type="transmembrane region" description="Helical" evidence="8">
    <location>
        <begin position="233"/>
        <end position="253"/>
    </location>
</feature>
<dbReference type="CDD" id="cd06261">
    <property type="entry name" value="TM_PBP2"/>
    <property type="match status" value="1"/>
</dbReference>
<feature type="transmembrane region" description="Helical" evidence="8">
    <location>
        <begin position="153"/>
        <end position="175"/>
    </location>
</feature>
<evidence type="ECO:0000256" key="3">
    <source>
        <dbReference type="ARBA" id="ARBA00022475"/>
    </source>
</evidence>
<keyword evidence="6 8" id="KW-1133">Transmembrane helix</keyword>
<name>A0A7I9VC94_9ACTN</name>
<evidence type="ECO:0000256" key="2">
    <source>
        <dbReference type="ARBA" id="ARBA00022448"/>
    </source>
</evidence>
<evidence type="ECO:0000256" key="6">
    <source>
        <dbReference type="ARBA" id="ARBA00022989"/>
    </source>
</evidence>
<comment type="caution">
    <text evidence="10">The sequence shown here is derived from an EMBL/GenBank/DDBJ whole genome shotgun (WGS) entry which is preliminary data.</text>
</comment>
<dbReference type="NCBIfam" id="NF011624">
    <property type="entry name" value="PRK15050.1"/>
    <property type="match status" value="1"/>
</dbReference>
<keyword evidence="2 8" id="KW-0813">Transport</keyword>
<dbReference type="Gene3D" id="1.10.3720.10">
    <property type="entry name" value="MetI-like"/>
    <property type="match status" value="1"/>
</dbReference>
<sequence length="292" mass="30575">MSTAVASATPAATTTSVARPTLSRLRDGALLIGPLVVLALSLGYPLALAVSRSFTDRDDNYVGTRTWANAVSEASVQKAFVRTLEVSALSTVGCVVVGTFVAFVLAFIPFSGSSVVVRIIEAVVSLPSFLIPLALGVLFGPVGVVSSSTGHRFTFMSSVFGVVLATVAFYTPFVVRPLLAAFSQFPTAQIDVASSLGARPLRIASRVILPAVWPALAAAASLTFLLTLNEFGIVLFTGAKDVVTLPMLIYTTSIISSDFATAAVLATIQLMLSLSAYLLYRAVVRRFDTTGA</sequence>
<feature type="transmembrane region" description="Helical" evidence="8">
    <location>
        <begin position="259"/>
        <end position="280"/>
    </location>
</feature>
<protein>
    <submittedName>
        <fullName evidence="10">2-aminoethylphosphonate ABC transporter permease</fullName>
    </submittedName>
</protein>
<gene>
    <name evidence="10" type="ORF">nbrc107696_32580</name>
</gene>
<organism evidence="10 11">
    <name type="scientific">Gordonia spumicola</name>
    <dbReference type="NCBI Taxonomy" id="589161"/>
    <lineage>
        <taxon>Bacteria</taxon>
        <taxon>Bacillati</taxon>
        <taxon>Actinomycetota</taxon>
        <taxon>Actinomycetes</taxon>
        <taxon>Mycobacteriales</taxon>
        <taxon>Gordoniaceae</taxon>
        <taxon>Gordonia</taxon>
    </lineage>
</organism>
<dbReference type="InterPro" id="IPR000515">
    <property type="entry name" value="MetI-like"/>
</dbReference>
<dbReference type="PROSITE" id="PS50928">
    <property type="entry name" value="ABC_TM1"/>
    <property type="match status" value="1"/>
</dbReference>
<keyword evidence="4" id="KW-0997">Cell inner membrane</keyword>
<feature type="transmembrane region" description="Helical" evidence="8">
    <location>
        <begin position="88"/>
        <end position="110"/>
    </location>
</feature>
<dbReference type="SUPFAM" id="SSF161098">
    <property type="entry name" value="MetI-like"/>
    <property type="match status" value="1"/>
</dbReference>
<feature type="transmembrane region" description="Helical" evidence="8">
    <location>
        <begin position="122"/>
        <end position="146"/>
    </location>
</feature>
<reference evidence="11" key="1">
    <citation type="submission" date="2019-06" db="EMBL/GenBank/DDBJ databases">
        <title>Gordonia isolated from sludge of a wastewater treatment plant.</title>
        <authorList>
            <person name="Tamura T."/>
            <person name="Aoyama K."/>
            <person name="Kang Y."/>
            <person name="Saito S."/>
            <person name="Akiyama N."/>
            <person name="Yazawa K."/>
            <person name="Gonoi T."/>
            <person name="Mikami Y."/>
        </authorList>
    </citation>
    <scope>NUCLEOTIDE SEQUENCE [LARGE SCALE GENOMIC DNA]</scope>
    <source>
        <strain evidence="11">NBRC 107696</strain>
    </source>
</reference>
<keyword evidence="3" id="KW-1003">Cell membrane</keyword>
<evidence type="ECO:0000256" key="5">
    <source>
        <dbReference type="ARBA" id="ARBA00022692"/>
    </source>
</evidence>
<keyword evidence="11" id="KW-1185">Reference proteome</keyword>
<accession>A0A7I9VC94</accession>
<feature type="transmembrane region" description="Helical" evidence="8">
    <location>
        <begin position="28"/>
        <end position="50"/>
    </location>
</feature>